<keyword evidence="1" id="KW-0472">Membrane</keyword>
<dbReference type="EMBL" id="LBTR01000020">
    <property type="protein sequence ID" value="KKQ44962.1"/>
    <property type="molecule type" value="Genomic_DNA"/>
</dbReference>
<evidence type="ECO:0000256" key="1">
    <source>
        <dbReference type="SAM" id="Phobius"/>
    </source>
</evidence>
<proteinExistence type="predicted"/>
<gene>
    <name evidence="2" type="ORF">US62_C0020G0015</name>
</gene>
<feature type="transmembrane region" description="Helical" evidence="1">
    <location>
        <begin position="129"/>
        <end position="151"/>
    </location>
</feature>
<evidence type="ECO:0000313" key="3">
    <source>
        <dbReference type="Proteomes" id="UP000034603"/>
    </source>
</evidence>
<keyword evidence="1" id="KW-0812">Transmembrane</keyword>
<dbReference type="Proteomes" id="UP000034603">
    <property type="component" value="Unassembled WGS sequence"/>
</dbReference>
<reference evidence="2 3" key="1">
    <citation type="journal article" date="2015" name="Nature">
        <title>rRNA introns, odd ribosomes, and small enigmatic genomes across a large radiation of phyla.</title>
        <authorList>
            <person name="Brown C.T."/>
            <person name="Hug L.A."/>
            <person name="Thomas B.C."/>
            <person name="Sharon I."/>
            <person name="Castelle C.J."/>
            <person name="Singh A."/>
            <person name="Wilkins M.J."/>
            <person name="Williams K.H."/>
            <person name="Banfield J.F."/>
        </authorList>
    </citation>
    <scope>NUCLEOTIDE SEQUENCE [LARGE SCALE GENOMIC DNA]</scope>
</reference>
<evidence type="ECO:0008006" key="4">
    <source>
        <dbReference type="Google" id="ProtNLM"/>
    </source>
</evidence>
<sequence length="155" mass="17259">MPTKKNLFYLQTLLLFSGVVFSWGNVLKEFKIYFAAGGQILQTAGCPVTNPIITPCFWGATAFLIALIWSSYIIQAKSTGQISNEIRLKWFLVASTIFGWGNVALEFYKYYASKMQPIVSCTGVIKSPIYAPCFTGSIIFLASLIFTSIIIKKLK</sequence>
<keyword evidence="1" id="KW-1133">Transmembrane helix</keyword>
<dbReference type="AlphaFoldDB" id="A0A0G0HRT3"/>
<accession>A0A0G0HRT3</accession>
<feature type="transmembrane region" description="Helical" evidence="1">
    <location>
        <begin position="57"/>
        <end position="76"/>
    </location>
</feature>
<feature type="transmembrane region" description="Helical" evidence="1">
    <location>
        <begin position="88"/>
        <end position="109"/>
    </location>
</feature>
<evidence type="ECO:0000313" key="2">
    <source>
        <dbReference type="EMBL" id="KKQ44962.1"/>
    </source>
</evidence>
<comment type="caution">
    <text evidence="2">The sequence shown here is derived from an EMBL/GenBank/DDBJ whole genome shotgun (WGS) entry which is preliminary data.</text>
</comment>
<name>A0A0G0HRT3_9BACT</name>
<organism evidence="2 3">
    <name type="scientific">Candidatus Woesebacteria bacterium GW2011_GWA1_37_8</name>
    <dbReference type="NCBI Taxonomy" id="1618546"/>
    <lineage>
        <taxon>Bacteria</taxon>
        <taxon>Candidatus Woeseibacteriota</taxon>
    </lineage>
</organism>
<protein>
    <recommendedName>
        <fullName evidence="4">Vitamin K epoxide reductase domain-containing protein</fullName>
    </recommendedName>
</protein>